<proteinExistence type="predicted"/>
<protein>
    <recommendedName>
        <fullName evidence="2">DUF4232 domain-containing protein</fullName>
    </recommendedName>
</protein>
<feature type="domain" description="DUF4232" evidence="2">
    <location>
        <begin position="44"/>
        <end position="177"/>
    </location>
</feature>
<accession>A0A1H3TCX8</accession>
<evidence type="ECO:0000313" key="4">
    <source>
        <dbReference type="Proteomes" id="UP000199632"/>
    </source>
</evidence>
<organism evidence="3 4">
    <name type="scientific">Asanoa ishikariensis</name>
    <dbReference type="NCBI Taxonomy" id="137265"/>
    <lineage>
        <taxon>Bacteria</taxon>
        <taxon>Bacillati</taxon>
        <taxon>Actinomycetota</taxon>
        <taxon>Actinomycetes</taxon>
        <taxon>Micromonosporales</taxon>
        <taxon>Micromonosporaceae</taxon>
        <taxon>Asanoa</taxon>
    </lineage>
</organism>
<reference evidence="4" key="1">
    <citation type="submission" date="2016-10" db="EMBL/GenBank/DDBJ databases">
        <authorList>
            <person name="Varghese N."/>
            <person name="Submissions S."/>
        </authorList>
    </citation>
    <scope>NUCLEOTIDE SEQUENCE [LARGE SCALE GENOMIC DNA]</scope>
    <source>
        <strain evidence="4">DSM 44718</strain>
    </source>
</reference>
<dbReference type="Pfam" id="PF14016">
    <property type="entry name" value="DUF4232"/>
    <property type="match status" value="1"/>
</dbReference>
<dbReference type="EMBL" id="FNQB01000003">
    <property type="protein sequence ID" value="SDZ47545.1"/>
    <property type="molecule type" value="Genomic_DNA"/>
</dbReference>
<keyword evidence="4" id="KW-1185">Reference proteome</keyword>
<dbReference type="Proteomes" id="UP000199632">
    <property type="component" value="Unassembled WGS sequence"/>
</dbReference>
<dbReference type="PROSITE" id="PS51257">
    <property type="entry name" value="PROKAR_LIPOPROTEIN"/>
    <property type="match status" value="1"/>
</dbReference>
<keyword evidence="1" id="KW-0732">Signal</keyword>
<dbReference type="STRING" id="137265.SAMN05421684_5467"/>
<evidence type="ECO:0000256" key="1">
    <source>
        <dbReference type="SAM" id="SignalP"/>
    </source>
</evidence>
<dbReference type="InterPro" id="IPR025326">
    <property type="entry name" value="DUF4232"/>
</dbReference>
<dbReference type="AlphaFoldDB" id="A0A1H3TCX8"/>
<evidence type="ECO:0000313" key="3">
    <source>
        <dbReference type="EMBL" id="SDZ47545.1"/>
    </source>
</evidence>
<sequence length="181" mass="18229">MMTVSRRLGALLSAGALLAACDAPGPPPVPPTPAPTASENACPDGFRLTAGPVDGASGLRAMALVLENCGTGPYTLEGFPIVRVLDDRRTALGVTVGNGSEPISSPDSWDAPAHRLTVAPGGTARARVLWRNTVTEGDPVAATYLSVAPAPGAPERLVTPDGGLDLGTTGRLAVNAWADAG</sequence>
<feature type="signal peptide" evidence="1">
    <location>
        <begin position="1"/>
        <end position="19"/>
    </location>
</feature>
<gene>
    <name evidence="3" type="ORF">SAMN05421684_5467</name>
</gene>
<evidence type="ECO:0000259" key="2">
    <source>
        <dbReference type="Pfam" id="PF14016"/>
    </source>
</evidence>
<name>A0A1H3TCX8_9ACTN</name>
<feature type="chain" id="PRO_5039544572" description="DUF4232 domain-containing protein" evidence="1">
    <location>
        <begin position="20"/>
        <end position="181"/>
    </location>
</feature>